<feature type="domain" description="Amine oxidase" evidence="1">
    <location>
        <begin position="11"/>
        <end position="296"/>
    </location>
</feature>
<dbReference type="PANTHER" id="PTHR42923:SF17">
    <property type="entry name" value="AMINE OXIDASE DOMAIN-CONTAINING PROTEIN"/>
    <property type="match status" value="1"/>
</dbReference>
<sequence>MKHVAVIGSGISGLSAAWSLAQAGEGARVTLFEAADYAGGHTHTVDVTLNDANGKPVTHGVDTGFLVFNHRTYPQLVELFKTLDVPTAPSDMSFSVQAEQGGLEWCGTDLNGVFAQRSNIFKPSFWLMLREILRFNKEATRLAETGNEVELTQSIGHFLDNRGYTESFRRWYLLPMISSIWSCPAGQMLQFPVSTLIRFCHNHGLLQVNDRPQWYTVSGGARQYVQRMLTSIPDVRLNTPVTAVRRNGPGAGVTVFSPAHAEHFDEVIFACHSDQALRILGQDARASEQAVLSAIPYQDNHAVLHTDTALLPKRRLAWAAWNYEHRDTADGEGQGGVCLHYLLNRLQPLPFAQDVIVSLNPIRQPDPAKVIAHINYAHPAFDLAARDAQEKLPGIQGENHTWFCGAWTGYGFHEDGLKSGLAVAQALQARWRAAANLLQAA</sequence>
<dbReference type="AlphaFoldDB" id="A0A842HQK4"/>
<dbReference type="EMBL" id="JACJUU010000005">
    <property type="protein sequence ID" value="MBC2769908.1"/>
    <property type="molecule type" value="Genomic_DNA"/>
</dbReference>
<organism evidence="2 3">
    <name type="scientific">Pusillimonas minor</name>
    <dbReference type="NCBI Taxonomy" id="2697024"/>
    <lineage>
        <taxon>Bacteria</taxon>
        <taxon>Pseudomonadati</taxon>
        <taxon>Pseudomonadota</taxon>
        <taxon>Betaproteobacteria</taxon>
        <taxon>Burkholderiales</taxon>
        <taxon>Alcaligenaceae</taxon>
        <taxon>Pusillimonas</taxon>
    </lineage>
</organism>
<dbReference type="PANTHER" id="PTHR42923">
    <property type="entry name" value="PROTOPORPHYRINOGEN OXIDASE"/>
    <property type="match status" value="1"/>
</dbReference>
<dbReference type="Gene3D" id="3.30.70.1990">
    <property type="match status" value="1"/>
</dbReference>
<accession>A0A842HQK4</accession>
<keyword evidence="3" id="KW-1185">Reference proteome</keyword>
<dbReference type="RefSeq" id="WP_185779622.1">
    <property type="nucleotide sequence ID" value="NZ_JACJUU010000005.1"/>
</dbReference>
<dbReference type="Gene3D" id="3.50.50.60">
    <property type="entry name" value="FAD/NAD(P)-binding domain"/>
    <property type="match status" value="1"/>
</dbReference>
<evidence type="ECO:0000313" key="3">
    <source>
        <dbReference type="Proteomes" id="UP000545386"/>
    </source>
</evidence>
<comment type="caution">
    <text evidence="2">The sequence shown here is derived from an EMBL/GenBank/DDBJ whole genome shotgun (WGS) entry which is preliminary data.</text>
</comment>
<proteinExistence type="predicted"/>
<dbReference type="Proteomes" id="UP000545386">
    <property type="component" value="Unassembled WGS sequence"/>
</dbReference>
<dbReference type="GO" id="GO:0016491">
    <property type="term" value="F:oxidoreductase activity"/>
    <property type="evidence" value="ECO:0007669"/>
    <property type="project" value="InterPro"/>
</dbReference>
<evidence type="ECO:0000259" key="1">
    <source>
        <dbReference type="Pfam" id="PF01593"/>
    </source>
</evidence>
<dbReference type="SUPFAM" id="SSF51905">
    <property type="entry name" value="FAD/NAD(P)-binding domain"/>
    <property type="match status" value="1"/>
</dbReference>
<protein>
    <submittedName>
        <fullName evidence="2">FAD-dependent oxidoreductase</fullName>
    </submittedName>
</protein>
<dbReference type="FunFam" id="1.10.405.20:FF:000001">
    <property type="entry name" value="Amine oxidase"/>
    <property type="match status" value="1"/>
</dbReference>
<reference evidence="2 3" key="1">
    <citation type="submission" date="2020-08" db="EMBL/GenBank/DDBJ databases">
        <title>Paraeoetvoesia sp. YC-7-48 draft genome sequence.</title>
        <authorList>
            <person name="Yao L."/>
        </authorList>
    </citation>
    <scope>NUCLEOTIDE SEQUENCE [LARGE SCALE GENOMIC DNA]</scope>
    <source>
        <strain evidence="3">YC-7-48</strain>
    </source>
</reference>
<gene>
    <name evidence="2" type="ORF">GTU67_08290</name>
</gene>
<dbReference type="InterPro" id="IPR002937">
    <property type="entry name" value="Amino_oxidase"/>
</dbReference>
<dbReference type="Gene3D" id="1.10.405.20">
    <property type="match status" value="1"/>
</dbReference>
<name>A0A842HQK4_9BURK</name>
<dbReference type="InterPro" id="IPR050464">
    <property type="entry name" value="Zeta_carotene_desat/Oxidored"/>
</dbReference>
<evidence type="ECO:0000313" key="2">
    <source>
        <dbReference type="EMBL" id="MBC2769908.1"/>
    </source>
</evidence>
<dbReference type="InterPro" id="IPR036188">
    <property type="entry name" value="FAD/NAD-bd_sf"/>
</dbReference>
<dbReference type="Pfam" id="PF01593">
    <property type="entry name" value="Amino_oxidase"/>
    <property type="match status" value="1"/>
</dbReference>